<dbReference type="RefSeq" id="WP_258846712.1">
    <property type="nucleotide sequence ID" value="NZ_JANUGX010000021.1"/>
</dbReference>
<name>A0ABT2AAX0_9BURK</name>
<gene>
    <name evidence="1" type="ORF">NX782_17260</name>
</gene>
<comment type="caution">
    <text evidence="1">The sequence shown here is derived from an EMBL/GenBank/DDBJ whole genome shotgun (WGS) entry which is preliminary data.</text>
</comment>
<accession>A0ABT2AAX0</accession>
<dbReference type="Proteomes" id="UP001205560">
    <property type="component" value="Unassembled WGS sequence"/>
</dbReference>
<evidence type="ECO:0000313" key="1">
    <source>
        <dbReference type="EMBL" id="MCS0590940.1"/>
    </source>
</evidence>
<evidence type="ECO:0000313" key="2">
    <source>
        <dbReference type="Proteomes" id="UP001205560"/>
    </source>
</evidence>
<organism evidence="1 2">
    <name type="scientific">Massilia norwichensis</name>
    <dbReference type="NCBI Taxonomy" id="1442366"/>
    <lineage>
        <taxon>Bacteria</taxon>
        <taxon>Pseudomonadati</taxon>
        <taxon>Pseudomonadota</taxon>
        <taxon>Betaproteobacteria</taxon>
        <taxon>Burkholderiales</taxon>
        <taxon>Oxalobacteraceae</taxon>
        <taxon>Telluria group</taxon>
        <taxon>Massilia</taxon>
    </lineage>
</organism>
<dbReference type="EMBL" id="JANUGX010000021">
    <property type="protein sequence ID" value="MCS0590940.1"/>
    <property type="molecule type" value="Genomic_DNA"/>
</dbReference>
<protein>
    <submittedName>
        <fullName evidence="1">Uncharacterized protein</fullName>
    </submittedName>
</protein>
<sequence>MLTVETLDRIETATDEWLRLGVRIVVTGRGSANSQAVLQQVLGLFWPVAELYDFYTTPYPRLPDATVLRVAFDLPASFEGGVSGIVQTIGGAGWTVDIYEDGEQAACWKPEDGALRPLCDHFHSAEINLIPSSHLAEFRKASGPRLRQ</sequence>
<keyword evidence="2" id="KW-1185">Reference proteome</keyword>
<reference evidence="1 2" key="1">
    <citation type="submission" date="2022-08" db="EMBL/GenBank/DDBJ databases">
        <title>Reclassification of Massilia species as members of the genera Telluria, Duganella, Pseudoduganella, Mokoshia gen. nov. and Zemynaea gen. nov. using orthogonal and non-orthogonal genome-based approaches.</title>
        <authorList>
            <person name="Bowman J.P."/>
        </authorList>
    </citation>
    <scope>NUCLEOTIDE SEQUENCE [LARGE SCALE GENOMIC DNA]</scope>
    <source>
        <strain evidence="1 2">LMG 28164</strain>
    </source>
</reference>
<proteinExistence type="predicted"/>